<comment type="subunit">
    <text evidence="9">Homotetramer.</text>
</comment>
<evidence type="ECO:0000259" key="12">
    <source>
        <dbReference type="Pfam" id="PF00056"/>
    </source>
</evidence>
<feature type="binding site" evidence="9">
    <location>
        <position position="251"/>
    </location>
    <ligand>
        <name>substrate</name>
    </ligand>
</feature>
<dbReference type="Gene3D" id="3.40.50.720">
    <property type="entry name" value="NAD(P)-binding Rossmann-like Domain"/>
    <property type="match status" value="1"/>
</dbReference>
<feature type="binding site" evidence="9">
    <location>
        <position position="165"/>
    </location>
    <ligand>
        <name>NAD(+)</name>
        <dbReference type="ChEBI" id="CHEBI:57540"/>
    </ligand>
</feature>
<evidence type="ECO:0000256" key="11">
    <source>
        <dbReference type="PIRSR" id="PIRSR000102-3"/>
    </source>
</evidence>
<dbReference type="Proteomes" id="UP000295689">
    <property type="component" value="Unassembled WGS sequence"/>
</dbReference>
<keyword evidence="6 9" id="KW-0560">Oxidoreductase</keyword>
<dbReference type="FunFam" id="3.40.50.720:FF:000018">
    <property type="entry name" value="Malate dehydrogenase"/>
    <property type="match status" value="1"/>
</dbReference>
<dbReference type="Pfam" id="PF02866">
    <property type="entry name" value="Ldh_1_C"/>
    <property type="match status" value="1"/>
</dbReference>
<dbReference type="InterPro" id="IPR001236">
    <property type="entry name" value="Lactate/malate_DH_N"/>
</dbReference>
<comment type="catalytic activity">
    <reaction evidence="8 9">
        <text>(S)-lactate + NAD(+) = pyruvate + NADH + H(+)</text>
        <dbReference type="Rhea" id="RHEA:23444"/>
        <dbReference type="ChEBI" id="CHEBI:15361"/>
        <dbReference type="ChEBI" id="CHEBI:15378"/>
        <dbReference type="ChEBI" id="CHEBI:16651"/>
        <dbReference type="ChEBI" id="CHEBI:57540"/>
        <dbReference type="ChEBI" id="CHEBI:57945"/>
        <dbReference type="EC" id="1.1.1.27"/>
    </reaction>
</comment>
<dbReference type="GO" id="GO:0006096">
    <property type="term" value="P:glycolytic process"/>
    <property type="evidence" value="ECO:0007669"/>
    <property type="project" value="UniProtKB-UniRule"/>
</dbReference>
<dbReference type="NCBIfam" id="TIGR01771">
    <property type="entry name" value="L-LDH-NAD"/>
    <property type="match status" value="1"/>
</dbReference>
<name>A0A4R2B802_9BACI</name>
<proteinExistence type="inferred from homology"/>
<dbReference type="EC" id="1.1.1.27" evidence="3 9"/>
<evidence type="ECO:0000256" key="3">
    <source>
        <dbReference type="ARBA" id="ARBA00012967"/>
    </source>
</evidence>
<evidence type="ECO:0000256" key="10">
    <source>
        <dbReference type="PIRSR" id="PIRSR000102-1"/>
    </source>
</evidence>
<comment type="caution">
    <text evidence="14">The sequence shown here is derived from an EMBL/GenBank/DDBJ whole genome shotgun (WGS) entry which is preliminary data.</text>
</comment>
<keyword evidence="15" id="KW-1185">Reference proteome</keyword>
<keyword evidence="7 9" id="KW-0520">NAD</keyword>
<evidence type="ECO:0000256" key="2">
    <source>
        <dbReference type="ARBA" id="ARBA00006054"/>
    </source>
</evidence>
<dbReference type="Pfam" id="PF00056">
    <property type="entry name" value="Ldh_1_N"/>
    <property type="match status" value="1"/>
</dbReference>
<protein>
    <recommendedName>
        <fullName evidence="3 9">L-lactate dehydrogenase</fullName>
        <shortName evidence="9">L-LDH</shortName>
        <ecNumber evidence="3 9">1.1.1.27</ecNumber>
    </recommendedName>
</protein>
<evidence type="ECO:0000313" key="14">
    <source>
        <dbReference type="EMBL" id="TCN22867.1"/>
    </source>
</evidence>
<dbReference type="UniPathway" id="UPA00554">
    <property type="reaction ID" value="UER00611"/>
</dbReference>
<dbReference type="InterPro" id="IPR015955">
    <property type="entry name" value="Lactate_DH/Glyco_Ohase_4_C"/>
</dbReference>
<dbReference type="PROSITE" id="PS00064">
    <property type="entry name" value="L_LDH"/>
    <property type="match status" value="1"/>
</dbReference>
<dbReference type="HAMAP" id="MF_00488">
    <property type="entry name" value="Lactate_dehydrog"/>
    <property type="match status" value="1"/>
</dbReference>
<evidence type="ECO:0000259" key="13">
    <source>
        <dbReference type="Pfam" id="PF02866"/>
    </source>
</evidence>
<evidence type="ECO:0000256" key="8">
    <source>
        <dbReference type="ARBA" id="ARBA00049258"/>
    </source>
</evidence>
<feature type="binding site" evidence="9">
    <location>
        <position position="35"/>
    </location>
    <ligand>
        <name>NAD(+)</name>
        <dbReference type="ChEBI" id="CHEBI:57540"/>
    </ligand>
</feature>
<evidence type="ECO:0000256" key="4">
    <source>
        <dbReference type="ARBA" id="ARBA00022490"/>
    </source>
</evidence>
<dbReference type="GO" id="GO:0006089">
    <property type="term" value="P:lactate metabolic process"/>
    <property type="evidence" value="ECO:0007669"/>
    <property type="project" value="TreeGrafter"/>
</dbReference>
<feature type="binding site" evidence="9">
    <location>
        <begin position="101"/>
        <end position="102"/>
    </location>
    <ligand>
        <name>NAD(+)</name>
        <dbReference type="ChEBI" id="CHEBI:57540"/>
    </ligand>
</feature>
<evidence type="ECO:0000256" key="5">
    <source>
        <dbReference type="ARBA" id="ARBA00022533"/>
    </source>
</evidence>
<dbReference type="InterPro" id="IPR011304">
    <property type="entry name" value="L-lactate_DH"/>
</dbReference>
<keyword evidence="4 9" id="KW-0963">Cytoplasm</keyword>
<sequence length="335" mass="36819">MYVDAYEISGGSSAKGGFELRNRVNRVVLIGTGAVGSSYAFAMLNQGVAEELVLIDLNKEKSEGDAMDLNHGMPFAPSPTKIWFGGYADCGDADIVVICAGANQKPGETRLDLVEKNANIFKGIVGDVMSSGFDGIFIVATNPVDILTYAVRKYSGLPKERVIGSGTILDTARFRFLLGDYFNIDTRNVHAYIIGEHGDTELPVWSHADIGGKPIKTIIEEREDYKQEDLDNIFINVRDAAYHIIQRKGATYYGIAMGLVRLTKAILQNENSILTVSAYLDGEYGQSDIYIGVPAIVNRGGIREVLEFELSKEEQEQFQHSVQVLKKVMEPVFSS</sequence>
<dbReference type="AlphaFoldDB" id="A0A4R2B802"/>
<dbReference type="FunFam" id="3.90.110.10:FF:000005">
    <property type="entry name" value="L-lactate dehydrogenase"/>
    <property type="match status" value="1"/>
</dbReference>
<accession>A0A4R2B802</accession>
<keyword evidence="9" id="KW-0597">Phosphoprotein</keyword>
<comment type="activity regulation">
    <text evidence="9">Allosterically activated by fructose 1,6-bisphosphate (FBP).</text>
</comment>
<feature type="binding site" evidence="9">
    <location>
        <begin position="140"/>
        <end position="142"/>
    </location>
    <ligand>
        <name>NAD(+)</name>
        <dbReference type="ChEBI" id="CHEBI:57540"/>
    </ligand>
</feature>
<feature type="modified residue" description="Phosphotyrosine" evidence="9">
    <location>
        <position position="242"/>
    </location>
</feature>
<evidence type="ECO:0000313" key="15">
    <source>
        <dbReference type="Proteomes" id="UP000295689"/>
    </source>
</evidence>
<feature type="binding site" evidence="9">
    <location>
        <position position="110"/>
    </location>
    <ligand>
        <name>substrate</name>
    </ligand>
</feature>
<dbReference type="Gene3D" id="3.90.110.10">
    <property type="entry name" value="Lactate dehydrogenase/glycoside hydrolase, family 4, C-terminal"/>
    <property type="match status" value="1"/>
</dbReference>
<dbReference type="PRINTS" id="PR00086">
    <property type="entry name" value="LLDHDRGNASE"/>
</dbReference>
<comment type="similarity">
    <text evidence="2 9">Belongs to the LDH/MDH superfamily. LDH family.</text>
</comment>
<feature type="domain" description="Lactate/malate dehydrogenase C-terminal" evidence="13">
    <location>
        <begin position="167"/>
        <end position="334"/>
    </location>
</feature>
<dbReference type="SUPFAM" id="SSF51735">
    <property type="entry name" value="NAD(P)-binding Rossmann-fold domains"/>
    <property type="match status" value="1"/>
</dbReference>
<feature type="binding site" evidence="9">
    <location>
        <position position="175"/>
    </location>
    <ligand>
        <name>beta-D-fructose 1,6-bisphosphate</name>
        <dbReference type="ChEBI" id="CHEBI:32966"/>
        <note>allosteric activator</note>
    </ligand>
</feature>
<evidence type="ECO:0000256" key="1">
    <source>
        <dbReference type="ARBA" id="ARBA00004843"/>
    </source>
</evidence>
<dbReference type="PANTHER" id="PTHR43128:SF16">
    <property type="entry name" value="L-LACTATE DEHYDROGENASE"/>
    <property type="match status" value="1"/>
</dbReference>
<feature type="binding site" evidence="9">
    <location>
        <position position="190"/>
    </location>
    <ligand>
        <name>beta-D-fructose 1,6-bisphosphate</name>
        <dbReference type="ChEBI" id="CHEBI:32966"/>
        <note>allosteric activator</note>
    </ligand>
</feature>
<dbReference type="SUPFAM" id="SSF56327">
    <property type="entry name" value="LDH C-terminal domain-like"/>
    <property type="match status" value="1"/>
</dbReference>
<feature type="binding site" evidence="9">
    <location>
        <position position="61"/>
    </location>
    <ligand>
        <name>NAD(+)</name>
        <dbReference type="ChEBI" id="CHEBI:57540"/>
    </ligand>
</feature>
<dbReference type="GO" id="GO:0004459">
    <property type="term" value="F:L-lactate dehydrogenase (NAD+) activity"/>
    <property type="evidence" value="ECO:0007669"/>
    <property type="project" value="UniProtKB-UniRule"/>
</dbReference>
<comment type="subcellular location">
    <subcellularLocation>
        <location evidence="9">Cytoplasm</location>
    </subcellularLocation>
</comment>
<comment type="function">
    <text evidence="9">Catalyzes the conversion of lactate to pyruvate.</text>
</comment>
<dbReference type="GO" id="GO:0005737">
    <property type="term" value="C:cytoplasm"/>
    <property type="evidence" value="ECO:0007669"/>
    <property type="project" value="UniProtKB-SubCell"/>
</dbReference>
<gene>
    <name evidence="9" type="primary">ldh</name>
    <name evidence="14" type="ORF">EV146_10920</name>
</gene>
<feature type="active site" description="Proton acceptor" evidence="9 10">
    <location>
        <position position="197"/>
    </location>
</feature>
<dbReference type="EMBL" id="SLVV01000009">
    <property type="protein sequence ID" value="TCN22867.1"/>
    <property type="molecule type" value="Genomic_DNA"/>
</dbReference>
<dbReference type="PIRSF" id="PIRSF000102">
    <property type="entry name" value="Lac_mal_DH"/>
    <property type="match status" value="1"/>
</dbReference>
<comment type="pathway">
    <text evidence="1 9">Fermentation; pyruvate fermentation to lactate; (S)-lactate from pyruvate: step 1/1.</text>
</comment>
<feature type="binding site" evidence="9 11">
    <location>
        <position position="56"/>
    </location>
    <ligand>
        <name>NAD(+)</name>
        <dbReference type="ChEBI" id="CHEBI:57540"/>
    </ligand>
</feature>
<evidence type="ECO:0000256" key="7">
    <source>
        <dbReference type="ARBA" id="ARBA00023027"/>
    </source>
</evidence>
<dbReference type="NCBIfam" id="NF000824">
    <property type="entry name" value="PRK00066.1"/>
    <property type="match status" value="1"/>
</dbReference>
<feature type="binding site" evidence="9">
    <location>
        <position position="104"/>
    </location>
    <ligand>
        <name>substrate</name>
    </ligand>
</feature>
<organism evidence="14 15">
    <name type="scientific">Mesobacillus foraminis</name>
    <dbReference type="NCBI Taxonomy" id="279826"/>
    <lineage>
        <taxon>Bacteria</taxon>
        <taxon>Bacillati</taxon>
        <taxon>Bacillota</taxon>
        <taxon>Bacilli</taxon>
        <taxon>Bacillales</taxon>
        <taxon>Bacillaceae</taxon>
        <taxon>Mesobacillus</taxon>
    </lineage>
</organism>
<feature type="binding site" evidence="9">
    <location>
        <begin position="142"/>
        <end position="145"/>
    </location>
    <ligand>
        <name>substrate</name>
    </ligand>
</feature>
<feature type="domain" description="Lactate/malate dehydrogenase N-terminal" evidence="12">
    <location>
        <begin position="26"/>
        <end position="164"/>
    </location>
</feature>
<dbReference type="PANTHER" id="PTHR43128">
    <property type="entry name" value="L-2-HYDROXYCARBOXYLATE DEHYDROGENASE (NAD(P)(+))"/>
    <property type="match status" value="1"/>
</dbReference>
<dbReference type="CDD" id="cd05291">
    <property type="entry name" value="HicDH_like"/>
    <property type="match status" value="1"/>
</dbReference>
<evidence type="ECO:0000256" key="9">
    <source>
        <dbReference type="HAMAP-Rule" id="MF_00488"/>
    </source>
</evidence>
<feature type="binding site" evidence="9">
    <location>
        <position position="87"/>
    </location>
    <ligand>
        <name>NAD(+)</name>
        <dbReference type="ChEBI" id="CHEBI:57540"/>
    </ligand>
</feature>
<dbReference type="InterPro" id="IPR018177">
    <property type="entry name" value="L-lactate_DH_AS"/>
</dbReference>
<dbReference type="InterPro" id="IPR001557">
    <property type="entry name" value="L-lactate/malate_DH"/>
</dbReference>
<dbReference type="NCBIfam" id="NF004863">
    <property type="entry name" value="PRK06223.1"/>
    <property type="match status" value="1"/>
</dbReference>
<reference evidence="14 15" key="1">
    <citation type="journal article" date="2015" name="Stand. Genomic Sci.">
        <title>Genomic Encyclopedia of Bacterial and Archaeal Type Strains, Phase III: the genomes of soil and plant-associated and newly described type strains.</title>
        <authorList>
            <person name="Whitman W.B."/>
            <person name="Woyke T."/>
            <person name="Klenk H.P."/>
            <person name="Zhou Y."/>
            <person name="Lilburn T.G."/>
            <person name="Beck B.J."/>
            <person name="De Vos P."/>
            <person name="Vandamme P."/>
            <person name="Eisen J.A."/>
            <person name="Garrity G."/>
            <person name="Hugenholtz P."/>
            <person name="Kyrpides N.C."/>
        </authorList>
    </citation>
    <scope>NUCLEOTIDE SEQUENCE [LARGE SCALE GENOMIC DNA]</scope>
    <source>
        <strain evidence="14 15">CV53</strain>
    </source>
</reference>
<evidence type="ECO:0000256" key="6">
    <source>
        <dbReference type="ARBA" id="ARBA00023002"/>
    </source>
</evidence>
<feature type="binding site" evidence="11">
    <location>
        <begin position="31"/>
        <end position="36"/>
    </location>
    <ligand>
        <name>NAD(+)</name>
        <dbReference type="ChEBI" id="CHEBI:57540"/>
    </ligand>
</feature>
<feature type="binding site" evidence="9">
    <location>
        <begin position="170"/>
        <end position="173"/>
    </location>
    <ligand>
        <name>substrate</name>
    </ligand>
</feature>
<keyword evidence="5 9" id="KW-0021">Allosteric enzyme</keyword>
<comment type="caution">
    <text evidence="9">Lacks conserved residue(s) required for the propagation of feature annotation.</text>
</comment>
<feature type="binding site" evidence="11">
    <location>
        <position position="117"/>
    </location>
    <ligand>
        <name>NAD(+)</name>
        <dbReference type="ChEBI" id="CHEBI:57540"/>
    </ligand>
</feature>
<dbReference type="InterPro" id="IPR036291">
    <property type="entry name" value="NAD(P)-bd_dom_sf"/>
</dbReference>
<dbReference type="InterPro" id="IPR022383">
    <property type="entry name" value="Lactate/malate_DH_C"/>
</dbReference>